<accession>I3C4N7</accession>
<proteinExistence type="predicted"/>
<sequence length="97" mass="11700">MSRFTVLFEDGAKIDIADSYDWYKKISETLANNFLLEIKKTIDYLEVNPLQFKITYKDFRQVPLKKYPFVLVYRIDNNIVKIYRTFPTRKNPNKKPK</sequence>
<dbReference type="RefSeq" id="WP_008611818.1">
    <property type="nucleotide sequence ID" value="NZ_JH651379.1"/>
</dbReference>
<dbReference type="OrthoDB" id="595476at2"/>
<evidence type="ECO:0000256" key="1">
    <source>
        <dbReference type="ARBA" id="ARBA00022649"/>
    </source>
</evidence>
<dbReference type="Gene3D" id="3.30.2310.20">
    <property type="entry name" value="RelE-like"/>
    <property type="match status" value="1"/>
</dbReference>
<dbReference type="Pfam" id="PF05016">
    <property type="entry name" value="ParE_toxin"/>
    <property type="match status" value="1"/>
</dbReference>
<keyword evidence="3" id="KW-1185">Reference proteome</keyword>
<dbReference type="EMBL" id="JH651379">
    <property type="protein sequence ID" value="EIJ38580.1"/>
    <property type="molecule type" value="Genomic_DNA"/>
</dbReference>
<dbReference type="HOGENOM" id="CLU_147162_7_1_10"/>
<dbReference type="InterPro" id="IPR007712">
    <property type="entry name" value="RelE/ParE_toxin"/>
</dbReference>
<reference evidence="2 3" key="1">
    <citation type="submission" date="2012-02" db="EMBL/GenBank/DDBJ databases">
        <title>Improved High-Quality Draft genome of Joostella marina DSM 19592.</title>
        <authorList>
            <consortium name="US DOE Joint Genome Institute (JGI-PGF)"/>
            <person name="Lucas S."/>
            <person name="Copeland A."/>
            <person name="Lapidus A."/>
            <person name="Bruce D."/>
            <person name="Goodwin L."/>
            <person name="Pitluck S."/>
            <person name="Peters L."/>
            <person name="Chertkov O."/>
            <person name="Ovchinnikova G."/>
            <person name="Kyrpides N."/>
            <person name="Mavromatis K."/>
            <person name="Detter J.C."/>
            <person name="Han C."/>
            <person name="Land M."/>
            <person name="Hauser L."/>
            <person name="Markowitz V."/>
            <person name="Cheng J.-F."/>
            <person name="Hugenholtz P."/>
            <person name="Woyke T."/>
            <person name="Wu D."/>
            <person name="Tindall B."/>
            <person name="Brambilla E."/>
            <person name="Klenk H.-P."/>
            <person name="Eisen J.A."/>
        </authorList>
    </citation>
    <scope>NUCLEOTIDE SEQUENCE [LARGE SCALE GENOMIC DNA]</scope>
    <source>
        <strain evidence="2 3">DSM 19592</strain>
    </source>
</reference>
<dbReference type="STRING" id="926559.JoomaDRAFT_1568"/>
<gene>
    <name evidence="2" type="ORF">JoomaDRAFT_1568</name>
</gene>
<keyword evidence="1" id="KW-1277">Toxin-antitoxin system</keyword>
<organism evidence="2 3">
    <name type="scientific">Galbibacter orientalis DSM 19592</name>
    <dbReference type="NCBI Taxonomy" id="926559"/>
    <lineage>
        <taxon>Bacteria</taxon>
        <taxon>Pseudomonadati</taxon>
        <taxon>Bacteroidota</taxon>
        <taxon>Flavobacteriia</taxon>
        <taxon>Flavobacteriales</taxon>
        <taxon>Flavobacteriaceae</taxon>
        <taxon>Galbibacter</taxon>
    </lineage>
</organism>
<dbReference type="InterPro" id="IPR035093">
    <property type="entry name" value="RelE/ParE_toxin_dom_sf"/>
</dbReference>
<dbReference type="Proteomes" id="UP000004690">
    <property type="component" value="Unassembled WGS sequence"/>
</dbReference>
<protein>
    <submittedName>
        <fullName evidence="2">Plasmid stabilization system protein</fullName>
    </submittedName>
</protein>
<evidence type="ECO:0000313" key="2">
    <source>
        <dbReference type="EMBL" id="EIJ38580.1"/>
    </source>
</evidence>
<name>I3C4N7_9FLAO</name>
<dbReference type="eggNOG" id="COG3668">
    <property type="taxonomic scope" value="Bacteria"/>
</dbReference>
<evidence type="ECO:0000313" key="3">
    <source>
        <dbReference type="Proteomes" id="UP000004690"/>
    </source>
</evidence>
<dbReference type="AlphaFoldDB" id="I3C4N7"/>